<dbReference type="EMBL" id="KV417804">
    <property type="protein sequence ID" value="KZP06091.1"/>
    <property type="molecule type" value="Genomic_DNA"/>
</dbReference>
<dbReference type="Proteomes" id="UP000076532">
    <property type="component" value="Unassembled WGS sequence"/>
</dbReference>
<dbReference type="AlphaFoldDB" id="A0A167WH24"/>
<protein>
    <submittedName>
        <fullName evidence="2">Uncharacterized protein</fullName>
    </submittedName>
</protein>
<gene>
    <name evidence="2" type="ORF">FIBSPDRAFT_903036</name>
</gene>
<name>A0A167WH24_9AGAM</name>
<dbReference type="PROSITE" id="PS51257">
    <property type="entry name" value="PROKAR_LIPOPROTEIN"/>
    <property type="match status" value="1"/>
</dbReference>
<proteinExistence type="predicted"/>
<evidence type="ECO:0000256" key="1">
    <source>
        <dbReference type="SAM" id="SignalP"/>
    </source>
</evidence>
<sequence length="166" mass="18449">MAPHCRLYTFGSWCSLCQIQLWVSCSAGEHSLERHGTLVICTHQDSTCLHKSVVLFTLCLVDQRIHGTVDVWWLAPEVIKLGLGRAECLTELADDYSFAVVMILGLSPAELPLVDDKRDGSGIHNIPMLKQQPYRCTCGLKCTDAADGRFMESSETGLLKRISVLR</sequence>
<evidence type="ECO:0000313" key="3">
    <source>
        <dbReference type="Proteomes" id="UP000076532"/>
    </source>
</evidence>
<reference evidence="2 3" key="1">
    <citation type="journal article" date="2016" name="Mol. Biol. Evol.">
        <title>Comparative Genomics of Early-Diverging Mushroom-Forming Fungi Provides Insights into the Origins of Lignocellulose Decay Capabilities.</title>
        <authorList>
            <person name="Nagy L.G."/>
            <person name="Riley R."/>
            <person name="Tritt A."/>
            <person name="Adam C."/>
            <person name="Daum C."/>
            <person name="Floudas D."/>
            <person name="Sun H."/>
            <person name="Yadav J.S."/>
            <person name="Pangilinan J."/>
            <person name="Larsson K.H."/>
            <person name="Matsuura K."/>
            <person name="Barry K."/>
            <person name="Labutti K."/>
            <person name="Kuo R."/>
            <person name="Ohm R.A."/>
            <person name="Bhattacharya S.S."/>
            <person name="Shirouzu T."/>
            <person name="Yoshinaga Y."/>
            <person name="Martin F.M."/>
            <person name="Grigoriev I.V."/>
            <person name="Hibbett D.S."/>
        </authorList>
    </citation>
    <scope>NUCLEOTIDE SEQUENCE [LARGE SCALE GENOMIC DNA]</scope>
    <source>
        <strain evidence="2 3">CBS 109695</strain>
    </source>
</reference>
<evidence type="ECO:0000313" key="2">
    <source>
        <dbReference type="EMBL" id="KZP06091.1"/>
    </source>
</evidence>
<accession>A0A167WH24</accession>
<feature type="chain" id="PRO_5007893943" evidence="1">
    <location>
        <begin position="28"/>
        <end position="166"/>
    </location>
</feature>
<feature type="signal peptide" evidence="1">
    <location>
        <begin position="1"/>
        <end position="27"/>
    </location>
</feature>
<keyword evidence="3" id="KW-1185">Reference proteome</keyword>
<keyword evidence="1" id="KW-0732">Signal</keyword>
<organism evidence="2 3">
    <name type="scientific">Athelia psychrophila</name>
    <dbReference type="NCBI Taxonomy" id="1759441"/>
    <lineage>
        <taxon>Eukaryota</taxon>
        <taxon>Fungi</taxon>
        <taxon>Dikarya</taxon>
        <taxon>Basidiomycota</taxon>
        <taxon>Agaricomycotina</taxon>
        <taxon>Agaricomycetes</taxon>
        <taxon>Agaricomycetidae</taxon>
        <taxon>Atheliales</taxon>
        <taxon>Atheliaceae</taxon>
        <taxon>Athelia</taxon>
    </lineage>
</organism>